<sequence length="60" mass="6957">MDEKTLKQLKESNYYHPVITDVINNYKIMLEITMDGINQCEIGFNTVWGSVQLTCFISLL</sequence>
<evidence type="ECO:0000313" key="2">
    <source>
        <dbReference type="Proteomes" id="UP000294299"/>
    </source>
</evidence>
<evidence type="ECO:0000313" key="1">
    <source>
        <dbReference type="EMBL" id="VFJ13665.1"/>
    </source>
</evidence>
<accession>A0A484IC94</accession>
<dbReference type="EMBL" id="LR216287">
    <property type="protein sequence ID" value="VFJ13665.1"/>
    <property type="molecule type" value="Genomic_DNA"/>
</dbReference>
<dbReference type="AlphaFoldDB" id="A0A484IC94"/>
<keyword evidence="2" id="KW-1185">Reference proteome</keyword>
<protein>
    <submittedName>
        <fullName evidence="1">Uncharacterized protein</fullName>
    </submittedName>
</protein>
<name>A0A484IC94_9ARCH</name>
<organism evidence="1 2">
    <name type="scientific">Candidatus Nitrosocosmicus franklandianus</name>
    <dbReference type="NCBI Taxonomy" id="1798806"/>
    <lineage>
        <taxon>Archaea</taxon>
        <taxon>Nitrososphaerota</taxon>
        <taxon>Nitrososphaeria</taxon>
        <taxon>Nitrososphaerales</taxon>
        <taxon>Nitrososphaeraceae</taxon>
        <taxon>Candidatus Nitrosocosmicus</taxon>
    </lineage>
</organism>
<gene>
    <name evidence="1" type="ORF">NFRAN_1343</name>
</gene>
<dbReference type="KEGG" id="nfn:NFRAN_1343"/>
<proteinExistence type="predicted"/>
<dbReference type="Proteomes" id="UP000294299">
    <property type="component" value="Chromosome NFRAN"/>
</dbReference>
<reference evidence="1 2" key="1">
    <citation type="submission" date="2019-02" db="EMBL/GenBank/DDBJ databases">
        <authorList>
            <person name="Lehtovirta-Morley E L."/>
        </authorList>
    </citation>
    <scope>NUCLEOTIDE SEQUENCE [LARGE SCALE GENOMIC DNA]</scope>
    <source>
        <strain evidence="1">NFRAN1</strain>
    </source>
</reference>